<gene>
    <name evidence="2" type="ORF">K469DRAFT_697446</name>
</gene>
<protein>
    <submittedName>
        <fullName evidence="2">Uncharacterized protein</fullName>
    </submittedName>
</protein>
<dbReference type="EMBL" id="ML994693">
    <property type="protein sequence ID" value="KAF2177136.1"/>
    <property type="molecule type" value="Genomic_DNA"/>
</dbReference>
<reference evidence="2" key="1">
    <citation type="journal article" date="2020" name="Stud. Mycol.">
        <title>101 Dothideomycetes genomes: a test case for predicting lifestyles and emergence of pathogens.</title>
        <authorList>
            <person name="Haridas S."/>
            <person name="Albert R."/>
            <person name="Binder M."/>
            <person name="Bloem J."/>
            <person name="Labutti K."/>
            <person name="Salamov A."/>
            <person name="Andreopoulos B."/>
            <person name="Baker S."/>
            <person name="Barry K."/>
            <person name="Bills G."/>
            <person name="Bluhm B."/>
            <person name="Cannon C."/>
            <person name="Castanera R."/>
            <person name="Culley D."/>
            <person name="Daum C."/>
            <person name="Ezra D."/>
            <person name="Gonzalez J."/>
            <person name="Henrissat B."/>
            <person name="Kuo A."/>
            <person name="Liang C."/>
            <person name="Lipzen A."/>
            <person name="Lutzoni F."/>
            <person name="Magnuson J."/>
            <person name="Mondo S."/>
            <person name="Nolan M."/>
            <person name="Ohm R."/>
            <person name="Pangilinan J."/>
            <person name="Park H.-J."/>
            <person name="Ramirez L."/>
            <person name="Alfaro M."/>
            <person name="Sun H."/>
            <person name="Tritt A."/>
            <person name="Yoshinaga Y."/>
            <person name="Zwiers L.-H."/>
            <person name="Turgeon B."/>
            <person name="Goodwin S."/>
            <person name="Spatafora J."/>
            <person name="Crous P."/>
            <person name="Grigoriev I."/>
        </authorList>
    </citation>
    <scope>NUCLEOTIDE SEQUENCE</scope>
    <source>
        <strain evidence="2">CBS 207.26</strain>
    </source>
</reference>
<feature type="region of interest" description="Disordered" evidence="1">
    <location>
        <begin position="55"/>
        <end position="92"/>
    </location>
</feature>
<dbReference type="AlphaFoldDB" id="A0A6A6DHR8"/>
<evidence type="ECO:0000256" key="1">
    <source>
        <dbReference type="SAM" id="MobiDB-lite"/>
    </source>
</evidence>
<accession>A0A6A6DHR8</accession>
<evidence type="ECO:0000313" key="3">
    <source>
        <dbReference type="Proteomes" id="UP000800200"/>
    </source>
</evidence>
<feature type="compositionally biased region" description="Basic and acidic residues" evidence="1">
    <location>
        <begin position="79"/>
        <end position="88"/>
    </location>
</feature>
<proteinExistence type="predicted"/>
<sequence length="156" mass="17123">MVYVTIRYEGMTDMAICRGLHLVVRALRDGRIKSTREAGNSSPGVPRVAEANNGAAGVAQEVDDEKVQPQACSSAMGSKDSRGKEHAKAGCMNRRKAADGGEKGMIQLARDAELYNESYKTMLQSPLYWAPSLWRQGIAQCRFILDVFADRVNQSL</sequence>
<keyword evidence="3" id="KW-1185">Reference proteome</keyword>
<evidence type="ECO:0000313" key="2">
    <source>
        <dbReference type="EMBL" id="KAF2177136.1"/>
    </source>
</evidence>
<dbReference type="Proteomes" id="UP000800200">
    <property type="component" value="Unassembled WGS sequence"/>
</dbReference>
<name>A0A6A6DHR8_9PEZI</name>
<organism evidence="2 3">
    <name type="scientific">Zopfia rhizophila CBS 207.26</name>
    <dbReference type="NCBI Taxonomy" id="1314779"/>
    <lineage>
        <taxon>Eukaryota</taxon>
        <taxon>Fungi</taxon>
        <taxon>Dikarya</taxon>
        <taxon>Ascomycota</taxon>
        <taxon>Pezizomycotina</taxon>
        <taxon>Dothideomycetes</taxon>
        <taxon>Dothideomycetes incertae sedis</taxon>
        <taxon>Zopfiaceae</taxon>
        <taxon>Zopfia</taxon>
    </lineage>
</organism>